<dbReference type="EMBL" id="UINC01194616">
    <property type="protein sequence ID" value="SVE10784.1"/>
    <property type="molecule type" value="Genomic_DNA"/>
</dbReference>
<sequence>MAALGANARAAAQVLAVTPTAAKHAAIEAAADALAVARDDIIQANAEDMAAARAAQLNDAMLDRLALDTARVDAMVTGMREVAALDEPVGRSLGDWLRPNG</sequence>
<dbReference type="InterPro" id="IPR016162">
    <property type="entry name" value="Ald_DH_N"/>
</dbReference>
<accession>A0A383ASW6</accession>
<dbReference type="SUPFAM" id="SSF53720">
    <property type="entry name" value="ALDH-like"/>
    <property type="match status" value="1"/>
</dbReference>
<dbReference type="PANTHER" id="PTHR11063">
    <property type="entry name" value="GLUTAMATE SEMIALDEHYDE DEHYDROGENASE"/>
    <property type="match status" value="1"/>
</dbReference>
<feature type="non-terminal residue" evidence="1">
    <location>
        <position position="101"/>
    </location>
</feature>
<proteinExistence type="predicted"/>
<dbReference type="AlphaFoldDB" id="A0A383ASW6"/>
<protein>
    <recommendedName>
        <fullName evidence="2">Glutamate-5-semialdehyde dehydrogenase</fullName>
    </recommendedName>
</protein>
<reference evidence="1" key="1">
    <citation type="submission" date="2018-05" db="EMBL/GenBank/DDBJ databases">
        <authorList>
            <person name="Lanie J.A."/>
            <person name="Ng W.-L."/>
            <person name="Kazmierczak K.M."/>
            <person name="Andrzejewski T.M."/>
            <person name="Davidsen T.M."/>
            <person name="Wayne K.J."/>
            <person name="Tettelin H."/>
            <person name="Glass J.I."/>
            <person name="Rusch D."/>
            <person name="Podicherti R."/>
            <person name="Tsui H.-C.T."/>
            <person name="Winkler M.E."/>
        </authorList>
    </citation>
    <scope>NUCLEOTIDE SEQUENCE</scope>
</reference>
<gene>
    <name evidence="1" type="ORF">METZ01_LOCUS463638</name>
</gene>
<dbReference type="PANTHER" id="PTHR11063:SF8">
    <property type="entry name" value="DELTA-1-PYRROLINE-5-CARBOXYLATE SYNTHASE"/>
    <property type="match status" value="1"/>
</dbReference>
<dbReference type="Gene3D" id="3.40.605.10">
    <property type="entry name" value="Aldehyde Dehydrogenase, Chain A, domain 1"/>
    <property type="match status" value="1"/>
</dbReference>
<dbReference type="GO" id="GO:0004350">
    <property type="term" value="F:glutamate-5-semialdehyde dehydrogenase activity"/>
    <property type="evidence" value="ECO:0007669"/>
    <property type="project" value="TreeGrafter"/>
</dbReference>
<name>A0A383ASW6_9ZZZZ</name>
<evidence type="ECO:0000313" key="1">
    <source>
        <dbReference type="EMBL" id="SVE10784.1"/>
    </source>
</evidence>
<organism evidence="1">
    <name type="scientific">marine metagenome</name>
    <dbReference type="NCBI Taxonomy" id="408172"/>
    <lineage>
        <taxon>unclassified sequences</taxon>
        <taxon>metagenomes</taxon>
        <taxon>ecological metagenomes</taxon>
    </lineage>
</organism>
<dbReference type="InterPro" id="IPR016161">
    <property type="entry name" value="Ald_DH/histidinol_DH"/>
</dbReference>
<evidence type="ECO:0008006" key="2">
    <source>
        <dbReference type="Google" id="ProtNLM"/>
    </source>
</evidence>